<sequence>MLVNTYIQYIKSDRFIELGFTSSQPLLRPKHWFQFADDAAITSGEEYEAQILLNAFTAWSSWAKMTLRIDKCNTFGVSKLNSTSSQFLPKLYLNQYMIPTVKRNESFCYLGCYYNFAMDNSDHKRLLFEETEEILGKINRLALHPKFKLQLYMKYLLPKISWHVTIADIDKTWVRQTLGIMCHNKFREWLEIPPCGTLDILLLAKSKFGLNIIDISVKFTQCQVILRSKLKNSSSPDIRQVYQASSTNTNVQYDRYLKPKEVIQEIRAEKVANITYNLTSQSLIIKSLWNEAFPEMVKDWHATIDKLPKNIYNFVTRYLNNTLPTLKNMLLWNKHLAILQGVLKRANLTTCRVLFVKKDLRFYADVEGFENPSVVTGFDDRPDMIIENYTNQAIYVIELTVGFETNITKNCVRKTTRYRNLCNALKQGYNTVEYLILSIGAIGVIGMECKKIYGFLENENDAMANDASNQNFPVLKKGINLPQNDAEWSTANNYFRFALELDAPIRAQDQSSSILQLNNVVYNYFADNLGHAEKIPDKALVDKYRDQTVKELKKSLKKLKLSNAEPHEIKYVSRTLREKLRNASQNNLDDQTTQNHNEGNTNDPSNFRAITLESIPLKVFTSYLRNAMFSFLTANHFIEQKIQKGFTPNLSRTLEHTAQMTNIINQARIKQRSVVITLPDLNNAFGEVHHNLIQSVLDYHHIPKQINEIIKSLYTDFNTTIMTAEFSTPFVTVGRGVLQGDCLSPLLFNMCFNTFIQHIKADKYRQFGFMTKFLNPIHWFQFPDDAAVISGQESENQHLLNRFSIWCQWSNMITRVNKCSTFGIKKSLTKSVQYLPRLLIDNKLIPATKIGESFRYLGKYFDFNMSDKDHKQELIALLEDIMSEIDLKPLHPKNKILLYSRYLLSKFSWHFTVANLSKTWVSENMDSVVNKFVRKWLEIPVSGTLSNVYLASNKFGLNIYPPSVKFTQCQTVSRKALKTSPNDCIRNLCKSTCDNTNIQYDVYASTEEVLKSFKSAQEDKLQNHLLLQGSFFLQHHQVLVVYTKQPMVQISIQLAKKHI</sequence>
<dbReference type="EMBL" id="CACRXK020011785">
    <property type="protein sequence ID" value="CAB4022071.1"/>
    <property type="molecule type" value="Genomic_DNA"/>
</dbReference>
<dbReference type="InterPro" id="IPR000477">
    <property type="entry name" value="RT_dom"/>
</dbReference>
<dbReference type="PANTHER" id="PTHR47027">
    <property type="entry name" value="REVERSE TRANSCRIPTASE DOMAIN-CONTAINING PROTEIN"/>
    <property type="match status" value="1"/>
</dbReference>
<dbReference type="CDD" id="cd01650">
    <property type="entry name" value="RT_nLTR_like"/>
    <property type="match status" value="1"/>
</dbReference>
<keyword evidence="3" id="KW-1185">Reference proteome</keyword>
<comment type="caution">
    <text evidence="2">The sequence shown here is derived from an EMBL/GenBank/DDBJ whole genome shotgun (WGS) entry which is preliminary data.</text>
</comment>
<evidence type="ECO:0000313" key="2">
    <source>
        <dbReference type="EMBL" id="CAB4022071.1"/>
    </source>
</evidence>
<organism evidence="2 3">
    <name type="scientific">Paramuricea clavata</name>
    <name type="common">Red gorgonian</name>
    <name type="synonym">Violescent sea-whip</name>
    <dbReference type="NCBI Taxonomy" id="317549"/>
    <lineage>
        <taxon>Eukaryota</taxon>
        <taxon>Metazoa</taxon>
        <taxon>Cnidaria</taxon>
        <taxon>Anthozoa</taxon>
        <taxon>Octocorallia</taxon>
        <taxon>Malacalcyonacea</taxon>
        <taxon>Plexauridae</taxon>
        <taxon>Paramuricea</taxon>
    </lineage>
</organism>
<dbReference type="OrthoDB" id="447743at2759"/>
<accession>A0A7D9KY44</accession>
<dbReference type="Proteomes" id="UP001152795">
    <property type="component" value="Unassembled WGS sequence"/>
</dbReference>
<protein>
    <recommendedName>
        <fullName evidence="1">Reverse transcriptase domain-containing protein</fullName>
    </recommendedName>
</protein>
<dbReference type="Pfam" id="PF00078">
    <property type="entry name" value="RVT_1"/>
    <property type="match status" value="1"/>
</dbReference>
<name>A0A7D9KY44_PARCT</name>
<feature type="domain" description="Reverse transcriptase" evidence="1">
    <location>
        <begin position="604"/>
        <end position="828"/>
    </location>
</feature>
<dbReference type="PANTHER" id="PTHR47027:SF20">
    <property type="entry name" value="REVERSE TRANSCRIPTASE-LIKE PROTEIN WITH RNA-DIRECTED DNA POLYMERASE DOMAIN"/>
    <property type="match status" value="1"/>
</dbReference>
<reference evidence="2" key="1">
    <citation type="submission" date="2020-04" db="EMBL/GenBank/DDBJ databases">
        <authorList>
            <person name="Alioto T."/>
            <person name="Alioto T."/>
            <person name="Gomez Garrido J."/>
        </authorList>
    </citation>
    <scope>NUCLEOTIDE SEQUENCE</scope>
    <source>
        <strain evidence="2">A484AB</strain>
    </source>
</reference>
<evidence type="ECO:0000259" key="1">
    <source>
        <dbReference type="Pfam" id="PF00078"/>
    </source>
</evidence>
<gene>
    <name evidence="2" type="ORF">PACLA_8A064724</name>
</gene>
<proteinExistence type="predicted"/>
<evidence type="ECO:0000313" key="3">
    <source>
        <dbReference type="Proteomes" id="UP001152795"/>
    </source>
</evidence>
<dbReference type="AlphaFoldDB" id="A0A7D9KY44"/>